<accession>M1GMT6</accession>
<organism evidence="1">
    <name type="scientific">Microbotryum lychnidis-dioicae</name>
    <dbReference type="NCBI Taxonomy" id="288795"/>
    <lineage>
        <taxon>Eukaryota</taxon>
        <taxon>Fungi</taxon>
        <taxon>Dikarya</taxon>
        <taxon>Basidiomycota</taxon>
        <taxon>Pucciniomycotina</taxon>
        <taxon>Microbotryomycetes</taxon>
        <taxon>Microbotryales</taxon>
        <taxon>Microbotryaceae</taxon>
        <taxon>Microbotryum</taxon>
    </lineage>
</organism>
<dbReference type="GeneID" id="14658455"/>
<dbReference type="RefSeq" id="YP_007475382.1">
    <property type="nucleotide sequence ID" value="NC_020353.1"/>
</dbReference>
<dbReference type="GeneID" id="14658459"/>
<reference evidence="1" key="1">
    <citation type="submission" date="2012-12" db="EMBL/GenBank/DDBJ databases">
        <authorList>
            <person name="Lang B.F."/>
        </authorList>
    </citation>
    <scope>NUCLEOTIDE SEQUENCE</scope>
    <source>
        <strain evidence="1">MvSl135HT1</strain>
    </source>
</reference>
<dbReference type="EMBL" id="KC285586">
    <property type="protein sequence ID" value="AGE14600.1"/>
    <property type="molecule type" value="Genomic_DNA"/>
</dbReference>
<protein>
    <submittedName>
        <fullName evidence="1">Uncharacterized protein</fullName>
    </submittedName>
</protein>
<proteinExistence type="predicted"/>
<geneLocation type="mitochondrion" evidence="1"/>
<sequence>MIVNQPLTCEEDQLDKLISMEVVDNYRPLGIKRYLLLLKTNLSKEQITEIYKAVGSTGESRKALVTSNVAGGCWEREREKKVSSYRESLYRERAKTYSYPLI</sequence>
<keyword evidence="1" id="KW-0496">Mitochondrion</keyword>
<evidence type="ECO:0000313" key="1">
    <source>
        <dbReference type="EMBL" id="AGE14596.1"/>
    </source>
</evidence>
<dbReference type="RefSeq" id="YP_007475386.1">
    <property type="nucleotide sequence ID" value="NC_020353.1"/>
</dbReference>
<name>M1GMT6_9BASI</name>
<dbReference type="EMBL" id="KC285586">
    <property type="protein sequence ID" value="AGE14596.1"/>
    <property type="molecule type" value="Genomic_DNA"/>
</dbReference>
<dbReference type="AlphaFoldDB" id="M1GMT6"/>
<gene>
    <name evidence="1" type="primary">orf102</name>
</gene>